<dbReference type="KEGG" id="sky:D0C37_18360"/>
<dbReference type="Pfam" id="PF07103">
    <property type="entry name" value="DUF1365"/>
    <property type="match status" value="1"/>
</dbReference>
<accession>A0A385DF99</accession>
<dbReference type="PANTHER" id="PTHR33973">
    <property type="entry name" value="OS07G0153300 PROTEIN"/>
    <property type="match status" value="1"/>
</dbReference>
<gene>
    <name evidence="1" type="ORF">D0C37_18360</name>
</gene>
<dbReference type="Proteomes" id="UP000259636">
    <property type="component" value="Chromosome"/>
</dbReference>
<dbReference type="GeneID" id="300116123"/>
<evidence type="ECO:0000313" key="2">
    <source>
        <dbReference type="Proteomes" id="UP000259636"/>
    </source>
</evidence>
<dbReference type="PANTHER" id="PTHR33973:SF4">
    <property type="entry name" value="OS07G0153300 PROTEIN"/>
    <property type="match status" value="1"/>
</dbReference>
<protein>
    <submittedName>
        <fullName evidence="1">DUF1365 domain-containing protein</fullName>
    </submittedName>
</protein>
<organism evidence="1 2">
    <name type="scientific">Streptomyces koyangensis</name>
    <dbReference type="NCBI Taxonomy" id="188770"/>
    <lineage>
        <taxon>Bacteria</taxon>
        <taxon>Bacillati</taxon>
        <taxon>Actinomycetota</taxon>
        <taxon>Actinomycetes</taxon>
        <taxon>Kitasatosporales</taxon>
        <taxon>Streptomycetaceae</taxon>
        <taxon>Streptomyces</taxon>
        <taxon>Streptomyces aurantiacus group</taxon>
    </lineage>
</organism>
<sequence>MTPAKSAPAKSAPAPSAPALYRCEIRHVRTGPRRYAFGQRTYLWLVDLDHIPVLPRALRPLARFDARDHFAGTAAPGAAPGPALRAGLDRYLAAHGIDLAGGRVLMLAHARVLGHVFNPLTLYWCHGPADEGDGGDGDHDGAGDLRCVVAEVHNTYGERHCYLLRPDADDGRAETPKEFYVSPFFTVDGTYRMRLPEPGARLDLAVHLDRDGVRRFTATVRGTRGPATARALLRAAARRPFSTLAVSLGIRLHGIRLWARGLPVVPRPRHRAQEGLE</sequence>
<proteinExistence type="predicted"/>
<dbReference type="InterPro" id="IPR010775">
    <property type="entry name" value="DUF1365"/>
</dbReference>
<dbReference type="EMBL" id="CP031742">
    <property type="protein sequence ID" value="AXQ56357.1"/>
    <property type="molecule type" value="Genomic_DNA"/>
</dbReference>
<dbReference type="AlphaFoldDB" id="A0A385DF99"/>
<dbReference type="RefSeq" id="WP_117349816.1">
    <property type="nucleotide sequence ID" value="NZ_CP031742.1"/>
</dbReference>
<reference evidence="1 2" key="1">
    <citation type="submission" date="2018-08" db="EMBL/GenBank/DDBJ databases">
        <authorList>
            <person name="Ferrada E.E."/>
            <person name="Latorre B.A."/>
        </authorList>
    </citation>
    <scope>NUCLEOTIDE SEQUENCE [LARGE SCALE GENOMIC DNA]</scope>
    <source>
        <strain evidence="1 2">VK-A60T</strain>
    </source>
</reference>
<name>A0A385DF99_9ACTN</name>
<evidence type="ECO:0000313" key="1">
    <source>
        <dbReference type="EMBL" id="AXQ56357.1"/>
    </source>
</evidence>